<evidence type="ECO:0000313" key="3">
    <source>
        <dbReference type="Proteomes" id="UP001266995"/>
    </source>
</evidence>
<dbReference type="InterPro" id="IPR003959">
    <property type="entry name" value="ATPase_AAA_core"/>
</dbReference>
<dbReference type="AlphaFoldDB" id="A0AAW8VDE5"/>
<reference evidence="2" key="1">
    <citation type="submission" date="2023-08" db="EMBL/GenBank/DDBJ databases">
        <title>Reintroducing virulent viruses to syntetic microbiomes.</title>
        <authorList>
            <person name="Wilde J."/>
            <person name="Boyes R."/>
            <person name="Robinson A.V."/>
            <person name="Daisley B.A."/>
            <person name="Allen-Vercoe E."/>
        </authorList>
    </citation>
    <scope>NUCLEOTIDE SEQUENCE</scope>
    <source>
        <strain evidence="2">225I_12FAA</strain>
    </source>
</reference>
<dbReference type="GO" id="GO:0005524">
    <property type="term" value="F:ATP binding"/>
    <property type="evidence" value="ECO:0007669"/>
    <property type="project" value="UniProtKB-KW"/>
</dbReference>
<dbReference type="PANTHER" id="PTHR40396:SF1">
    <property type="entry name" value="ATPASE AAA-TYPE CORE DOMAIN-CONTAINING PROTEIN"/>
    <property type="match status" value="1"/>
</dbReference>
<organism evidence="2 3">
    <name type="scientific">Bacteroides cellulosilyticus</name>
    <dbReference type="NCBI Taxonomy" id="246787"/>
    <lineage>
        <taxon>Bacteria</taxon>
        <taxon>Pseudomonadati</taxon>
        <taxon>Bacteroidota</taxon>
        <taxon>Bacteroidia</taxon>
        <taxon>Bacteroidales</taxon>
        <taxon>Bacteroidaceae</taxon>
        <taxon>Bacteroides</taxon>
    </lineage>
</organism>
<gene>
    <name evidence="2" type="ORF">RO785_04750</name>
</gene>
<dbReference type="InterPro" id="IPR027417">
    <property type="entry name" value="P-loop_NTPase"/>
</dbReference>
<dbReference type="SUPFAM" id="SSF52540">
    <property type="entry name" value="P-loop containing nucleoside triphosphate hydrolases"/>
    <property type="match status" value="1"/>
</dbReference>
<dbReference type="Proteomes" id="UP001266995">
    <property type="component" value="Unassembled WGS sequence"/>
</dbReference>
<dbReference type="Gene3D" id="3.40.50.300">
    <property type="entry name" value="P-loop containing nucleotide triphosphate hydrolases"/>
    <property type="match status" value="1"/>
</dbReference>
<accession>A0AAW8VDE5</accession>
<dbReference type="RefSeq" id="WP_195510685.1">
    <property type="nucleotide sequence ID" value="NZ_JADMQL010000004.1"/>
</dbReference>
<evidence type="ECO:0000313" key="2">
    <source>
        <dbReference type="EMBL" id="MDT4510289.1"/>
    </source>
</evidence>
<dbReference type="EMBL" id="JAVSNH010000001">
    <property type="protein sequence ID" value="MDT4510289.1"/>
    <property type="molecule type" value="Genomic_DNA"/>
</dbReference>
<name>A0AAW8VDE5_9BACE</name>
<keyword evidence="2" id="KW-0067">ATP-binding</keyword>
<evidence type="ECO:0000259" key="1">
    <source>
        <dbReference type="Pfam" id="PF13304"/>
    </source>
</evidence>
<sequence>MATLLQFTVGNCLSFSEKKTFEMIASSIKDDPITNVVSQNRYKYLKTAAIYGANSSGKSNLVKAMGLMGNMVTESVKLNDNDDLPYDPFLLSNESKNKPTHLEIVYLQDNIRVRYGFEYTLTSITEEWLFIKKGNASENVLFIRNQEGIGVSDDTFSEGVGLEEKTNDNRLFLSLVAQLGGTISKQIIEWFKTGYNVISGLNSSGYKGFTKRMFLKKGKGCDDAFNLFKKLQLGFQSVFATENDIDEDILLSKIPSELKDKILKDLKGKKSIDIITTHKIYNKKGDIIGEESFDLQKRESAGTNKIFDLAGPIFDTLLNGTVLVVDELDAKMHPLISQHIISLFNNPESNPKNAQLIFTTHDTHLLSSNMLRRDQIWFTEKDKQERTDLYSIMDIVFPDGSKPRSDSNFEKNYINGRYGAIPYIVND</sequence>
<dbReference type="PANTHER" id="PTHR40396">
    <property type="entry name" value="ATPASE-LIKE PROTEIN"/>
    <property type="match status" value="1"/>
</dbReference>
<protein>
    <submittedName>
        <fullName evidence="2">ATP-binding protein</fullName>
    </submittedName>
</protein>
<keyword evidence="2" id="KW-0547">Nucleotide-binding</keyword>
<feature type="domain" description="ATPase AAA-type core" evidence="1">
    <location>
        <begin position="49"/>
        <end position="367"/>
    </location>
</feature>
<comment type="caution">
    <text evidence="2">The sequence shown here is derived from an EMBL/GenBank/DDBJ whole genome shotgun (WGS) entry which is preliminary data.</text>
</comment>
<dbReference type="Pfam" id="PF13304">
    <property type="entry name" value="AAA_21"/>
    <property type="match status" value="1"/>
</dbReference>
<dbReference type="GO" id="GO:0016887">
    <property type="term" value="F:ATP hydrolysis activity"/>
    <property type="evidence" value="ECO:0007669"/>
    <property type="project" value="InterPro"/>
</dbReference>
<proteinExistence type="predicted"/>